<gene>
    <name evidence="5" type="ORF">RCZ15_01110</name>
    <name evidence="6" type="ORF">RCZ16_19970</name>
</gene>
<evidence type="ECO:0000313" key="5">
    <source>
        <dbReference type="EMBL" id="GJM49135.1"/>
    </source>
</evidence>
<evidence type="ECO:0000313" key="8">
    <source>
        <dbReference type="Proteomes" id="UP001208692"/>
    </source>
</evidence>
<dbReference type="PANTHER" id="PTHR38478">
    <property type="entry name" value="PEPTIDASE M1A AND M12B"/>
    <property type="match status" value="1"/>
</dbReference>
<dbReference type="Pfam" id="PF17162">
    <property type="entry name" value="DUF5118"/>
    <property type="match status" value="1"/>
</dbReference>
<dbReference type="Proteomes" id="UP001208692">
    <property type="component" value="Unassembled WGS sequence"/>
</dbReference>
<keyword evidence="1" id="KW-0732">Signal</keyword>
<comment type="caution">
    <text evidence="5">The sequence shown here is derived from an EMBL/GenBank/DDBJ whole genome shotgun (WGS) entry which is preliminary data.</text>
</comment>
<feature type="domain" description="EcxA zinc-binding" evidence="2">
    <location>
        <begin position="414"/>
        <end position="733"/>
    </location>
</feature>
<dbReference type="EMBL" id="BQKB01000045">
    <property type="protein sequence ID" value="GJM53681.1"/>
    <property type="molecule type" value="Genomic_DNA"/>
</dbReference>
<dbReference type="Pfam" id="PF16313">
    <property type="entry name" value="DUF4953"/>
    <property type="match status" value="1"/>
</dbReference>
<evidence type="ECO:0000259" key="4">
    <source>
        <dbReference type="Pfam" id="PF17162"/>
    </source>
</evidence>
<dbReference type="InterPro" id="IPR033413">
    <property type="entry name" value="DUF5117"/>
</dbReference>
<dbReference type="InterPro" id="IPR033428">
    <property type="entry name" value="DUF5118"/>
</dbReference>
<reference evidence="5 8" key="1">
    <citation type="submission" date="2021-11" db="EMBL/GenBank/DDBJ databases">
        <title>Draft genome sequence of Capnocytophaga sp. strain KC07075 isolated from cat oral cavity.</title>
        <authorList>
            <person name="Suzuki M."/>
            <person name="Imaoka K."/>
            <person name="Kimura M."/>
            <person name="Morikawa S."/>
            <person name="Maeda K."/>
        </authorList>
    </citation>
    <scope>NUCLEOTIDE SEQUENCE</scope>
    <source>
        <strain evidence="5">KC07075</strain>
        <strain evidence="6 8">KC07079</strain>
    </source>
</reference>
<evidence type="ECO:0000313" key="7">
    <source>
        <dbReference type="Proteomes" id="UP001207736"/>
    </source>
</evidence>
<dbReference type="Proteomes" id="UP001207736">
    <property type="component" value="Unassembled WGS sequence"/>
</dbReference>
<keyword evidence="8" id="KW-1185">Reference proteome</keyword>
<accession>A0AAV5AUW0</accession>
<protein>
    <recommendedName>
        <fullName evidence="9">Metalloprotease</fullName>
    </recommendedName>
</protein>
<evidence type="ECO:0008006" key="9">
    <source>
        <dbReference type="Google" id="ProtNLM"/>
    </source>
</evidence>
<dbReference type="EMBL" id="BQKA01000003">
    <property type="protein sequence ID" value="GJM49135.1"/>
    <property type="molecule type" value="Genomic_DNA"/>
</dbReference>
<feature type="signal peptide" evidence="1">
    <location>
        <begin position="1"/>
        <end position="19"/>
    </location>
</feature>
<sequence length="842" mass="97228">MNTLKYVVIFFLMSLPLMAQTKKNDKTTKDTTETNKEKKYEELVKKSLVKKGFFTIIQKDTDYYFEIPDSLLQRTFMIVNKLSQVPMQLNEAGLNKGMNFENKIITFEKDTISKKIWVKTSEPIVFSPAQDAITLSVQDNFAPSILEFFNIHTYNTDSTAVVVKVNKVFDGNEKSFNDVLTHTGLGGSIKTNLSQIQSMKAFSQNIVIRSNLTTSVNEGGGNVPITIGVTSNLVLLPETPMPARFEDERIGYFTQKHWFFNDKQHAMEKRKSVTRWRLEPKEEDIQRYLQGELVVPRKQIVFYIDPATPKQWRKYIIQGVNDWNKAFEQAGFKNAITAKEADANDDNFDLDDVRYSGITYVASAKANAMGPSVVDPRSGEIIEADVVWWHNVMTSLHNWIRVQTGSINPLAQSNTFSDELMGESIRFVSSHEIGHTLGLKHNMGASNAYPIDSLRSASFVEKNGISPSIMDYARYNYVAQPEDNIPNINPTIGVYDRYAIEWAYRWFPDEKTAEKTLREWVNKHSGNPLYFYGEQQSSKNIIDPRSQSEDLGDDPVKASQYGLKNLQRVTEHILQWTAEKDADYYKAGKLYTEVINQWQLYNRHVMNNIGGLYRNNLVQNDGQKTYIPVPYQRQKEAVEYLNTHVFTLPQWLFFDQEILQKTYAIKDTPIGAFETSPYTLAREYQYSILYELLDDERILRLLEMEIKPQKETIFTTKDLFSMLRNHIFANTKKGKSLTILERMTQKNYVDGLIVSTQKLFEKTTNKSLDFDNTNTSYCVNIQDFVQLNQVNFSSMKRVSEVTTLKRNELREVLSLIKNKKGDKQTKAHYQDLVDRISLFFKQ</sequence>
<evidence type="ECO:0000313" key="6">
    <source>
        <dbReference type="EMBL" id="GJM53681.1"/>
    </source>
</evidence>
<dbReference type="InterPro" id="IPR032534">
    <property type="entry name" value="EcxA_zinc-bd"/>
</dbReference>
<dbReference type="Gene3D" id="3.40.390.10">
    <property type="entry name" value="Collagenase (Catalytic Domain)"/>
    <property type="match status" value="1"/>
</dbReference>
<proteinExistence type="predicted"/>
<dbReference type="Pfam" id="PF17148">
    <property type="entry name" value="DUF5117"/>
    <property type="match status" value="1"/>
</dbReference>
<feature type="domain" description="DUF5117" evidence="3">
    <location>
        <begin position="97"/>
        <end position="281"/>
    </location>
</feature>
<evidence type="ECO:0000259" key="2">
    <source>
        <dbReference type="Pfam" id="PF16313"/>
    </source>
</evidence>
<dbReference type="PANTHER" id="PTHR38478:SF1">
    <property type="entry name" value="ZINC DEPENDENT METALLOPROTEASE DOMAIN LIPOPROTEIN"/>
    <property type="match status" value="1"/>
</dbReference>
<evidence type="ECO:0000256" key="1">
    <source>
        <dbReference type="SAM" id="SignalP"/>
    </source>
</evidence>
<dbReference type="InterPro" id="IPR024079">
    <property type="entry name" value="MetalloPept_cat_dom_sf"/>
</dbReference>
<dbReference type="CDD" id="cd04276">
    <property type="entry name" value="ZnMc_MMP_like_2"/>
    <property type="match status" value="1"/>
</dbReference>
<dbReference type="InterPro" id="IPR034032">
    <property type="entry name" value="Zn_MMP-like_bac"/>
</dbReference>
<dbReference type="AlphaFoldDB" id="A0AAV5AUW0"/>
<feature type="chain" id="PRO_5043697160" description="Metalloprotease" evidence="1">
    <location>
        <begin position="20"/>
        <end position="842"/>
    </location>
</feature>
<name>A0AAV5AUW0_9FLAO</name>
<evidence type="ECO:0000259" key="3">
    <source>
        <dbReference type="Pfam" id="PF17148"/>
    </source>
</evidence>
<organism evidence="5 7">
    <name type="scientific">Capnocytophaga catalasegens</name>
    <dbReference type="NCBI Taxonomy" id="1004260"/>
    <lineage>
        <taxon>Bacteria</taxon>
        <taxon>Pseudomonadati</taxon>
        <taxon>Bacteroidota</taxon>
        <taxon>Flavobacteriia</taxon>
        <taxon>Flavobacteriales</taxon>
        <taxon>Flavobacteriaceae</taxon>
        <taxon>Capnocytophaga</taxon>
    </lineage>
</organism>
<feature type="domain" description="DUF5118" evidence="4">
    <location>
        <begin position="38"/>
        <end position="85"/>
    </location>
</feature>
<dbReference type="GO" id="GO:0008237">
    <property type="term" value="F:metallopeptidase activity"/>
    <property type="evidence" value="ECO:0007669"/>
    <property type="project" value="InterPro"/>
</dbReference>
<dbReference type="RefSeq" id="WP_373874578.1">
    <property type="nucleotide sequence ID" value="NZ_BPMA01000057.1"/>
</dbReference>
<dbReference type="SUPFAM" id="SSF55486">
    <property type="entry name" value="Metalloproteases ('zincins'), catalytic domain"/>
    <property type="match status" value="1"/>
</dbReference>